<evidence type="ECO:0000256" key="2">
    <source>
        <dbReference type="ARBA" id="ARBA00005417"/>
    </source>
</evidence>
<dbReference type="NCBIfam" id="TIGR01727">
    <property type="entry name" value="oligo_HPY"/>
    <property type="match status" value="1"/>
</dbReference>
<dbReference type="Gene3D" id="3.40.50.300">
    <property type="entry name" value="P-loop containing nucleotide triphosphate hydrolases"/>
    <property type="match status" value="1"/>
</dbReference>
<dbReference type="Pfam" id="PF00005">
    <property type="entry name" value="ABC_tran"/>
    <property type="match status" value="1"/>
</dbReference>
<evidence type="ECO:0000256" key="1">
    <source>
        <dbReference type="ARBA" id="ARBA00004202"/>
    </source>
</evidence>
<dbReference type="InterPro" id="IPR013563">
    <property type="entry name" value="Oligopep_ABC_C"/>
</dbReference>
<keyword evidence="6 9" id="KW-0067">ATP-binding</keyword>
<dbReference type="InterPro" id="IPR003439">
    <property type="entry name" value="ABC_transporter-like_ATP-bd"/>
</dbReference>
<sequence length="329" mass="36839">MAEALLALKAYRVSLKISDKYLEVIRGIDLKLAKGEVLGIIGESGSGKSVLLKTMLGLMDYDSYRVDSGTLLYEGESMLELPIKKRYQILGRSIAYIFQNPKQSLSQRKTIQYHFKEQFKVLGKPYDASYVKQLLSDVGIENQTTLLKQYPYQLSGGQGQRIALALALVAQPKVIIADEPTSAIDATLKLKMMKLLKQINEKYGTAMIIVTHDFDVIHHITQRVVVMYGGLVMNEGDTQALMKASVHPYTRGLITCAESLKDMSSTLYELSGYPLNPLNFKEACPFAERCERKTISCEAMVPIMETYRGERYRCCHPYLDANDGGLAHA</sequence>
<dbReference type="SMART" id="SM00382">
    <property type="entry name" value="AAA"/>
    <property type="match status" value="1"/>
</dbReference>
<evidence type="ECO:0000259" key="8">
    <source>
        <dbReference type="PROSITE" id="PS50893"/>
    </source>
</evidence>
<keyword evidence="10" id="KW-1185">Reference proteome</keyword>
<dbReference type="Proteomes" id="UP000746471">
    <property type="component" value="Unassembled WGS sequence"/>
</dbReference>
<evidence type="ECO:0000256" key="5">
    <source>
        <dbReference type="ARBA" id="ARBA00022741"/>
    </source>
</evidence>
<keyword evidence="4" id="KW-1003">Cell membrane</keyword>
<evidence type="ECO:0000313" key="9">
    <source>
        <dbReference type="EMBL" id="MBS7526472.1"/>
    </source>
</evidence>
<gene>
    <name evidence="9" type="ORF">KHM83_07260</name>
</gene>
<dbReference type="PANTHER" id="PTHR43297:SF2">
    <property type="entry name" value="DIPEPTIDE TRANSPORT ATP-BINDING PROTEIN DPPD"/>
    <property type="match status" value="1"/>
</dbReference>
<dbReference type="GO" id="GO:0005524">
    <property type="term" value="F:ATP binding"/>
    <property type="evidence" value="ECO:0007669"/>
    <property type="project" value="UniProtKB-KW"/>
</dbReference>
<reference evidence="9 10" key="1">
    <citation type="submission" date="2021-05" db="EMBL/GenBank/DDBJ databases">
        <title>Fusibacter ferrireducens sp. nov., an anaerobic, sulfur- and Fe-reducing bacterium isolated from the mangrove sediment.</title>
        <authorList>
            <person name="Qiu D."/>
        </authorList>
    </citation>
    <scope>NUCLEOTIDE SEQUENCE [LARGE SCALE GENOMIC DNA]</scope>
    <source>
        <strain evidence="9 10">DSM 12116</strain>
    </source>
</reference>
<keyword evidence="3" id="KW-0813">Transport</keyword>
<protein>
    <submittedName>
        <fullName evidence="9">ABC transporter ATP-binding protein</fullName>
    </submittedName>
</protein>
<evidence type="ECO:0000256" key="7">
    <source>
        <dbReference type="ARBA" id="ARBA00023136"/>
    </source>
</evidence>
<dbReference type="EMBL" id="JAHBCL010000010">
    <property type="protein sequence ID" value="MBS7526472.1"/>
    <property type="molecule type" value="Genomic_DNA"/>
</dbReference>
<dbReference type="RefSeq" id="WP_213236330.1">
    <property type="nucleotide sequence ID" value="NZ_JAHBCL010000010.1"/>
</dbReference>
<accession>A0ABS5PQZ4</accession>
<dbReference type="PANTHER" id="PTHR43297">
    <property type="entry name" value="OLIGOPEPTIDE TRANSPORT ATP-BINDING PROTEIN APPD"/>
    <property type="match status" value="1"/>
</dbReference>
<feature type="domain" description="ABC transporter" evidence="8">
    <location>
        <begin position="8"/>
        <end position="254"/>
    </location>
</feature>
<keyword evidence="7" id="KW-0472">Membrane</keyword>
<proteinExistence type="inferred from homology"/>
<evidence type="ECO:0000256" key="6">
    <source>
        <dbReference type="ARBA" id="ARBA00022840"/>
    </source>
</evidence>
<evidence type="ECO:0000256" key="3">
    <source>
        <dbReference type="ARBA" id="ARBA00022448"/>
    </source>
</evidence>
<dbReference type="PROSITE" id="PS50893">
    <property type="entry name" value="ABC_TRANSPORTER_2"/>
    <property type="match status" value="1"/>
</dbReference>
<comment type="similarity">
    <text evidence="2">Belongs to the ABC transporter superfamily.</text>
</comment>
<evidence type="ECO:0000256" key="4">
    <source>
        <dbReference type="ARBA" id="ARBA00022475"/>
    </source>
</evidence>
<keyword evidence="5" id="KW-0547">Nucleotide-binding</keyword>
<comment type="caution">
    <text evidence="9">The sequence shown here is derived from an EMBL/GenBank/DDBJ whole genome shotgun (WGS) entry which is preliminary data.</text>
</comment>
<dbReference type="InterPro" id="IPR050388">
    <property type="entry name" value="ABC_Ni/Peptide_Import"/>
</dbReference>
<dbReference type="InterPro" id="IPR003593">
    <property type="entry name" value="AAA+_ATPase"/>
</dbReference>
<name>A0ABS5PQZ4_9FIRM</name>
<dbReference type="SUPFAM" id="SSF52540">
    <property type="entry name" value="P-loop containing nucleoside triphosphate hydrolases"/>
    <property type="match status" value="1"/>
</dbReference>
<organism evidence="9 10">
    <name type="scientific">Fusibacter paucivorans</name>
    <dbReference type="NCBI Taxonomy" id="76009"/>
    <lineage>
        <taxon>Bacteria</taxon>
        <taxon>Bacillati</taxon>
        <taxon>Bacillota</taxon>
        <taxon>Clostridia</taxon>
        <taxon>Eubacteriales</taxon>
        <taxon>Eubacteriales Family XII. Incertae Sedis</taxon>
        <taxon>Fusibacter</taxon>
    </lineage>
</organism>
<dbReference type="CDD" id="cd03257">
    <property type="entry name" value="ABC_NikE_OppD_transporters"/>
    <property type="match status" value="1"/>
</dbReference>
<dbReference type="InterPro" id="IPR027417">
    <property type="entry name" value="P-loop_NTPase"/>
</dbReference>
<dbReference type="Pfam" id="PF08352">
    <property type="entry name" value="oligo_HPY"/>
    <property type="match status" value="1"/>
</dbReference>
<comment type="subcellular location">
    <subcellularLocation>
        <location evidence="1">Cell membrane</location>
        <topology evidence="1">Peripheral membrane protein</topology>
    </subcellularLocation>
</comment>
<evidence type="ECO:0000313" key="10">
    <source>
        <dbReference type="Proteomes" id="UP000746471"/>
    </source>
</evidence>